<organism evidence="4 5">
    <name type="scientific">Tritrichomonas musculus</name>
    <dbReference type="NCBI Taxonomy" id="1915356"/>
    <lineage>
        <taxon>Eukaryota</taxon>
        <taxon>Metamonada</taxon>
        <taxon>Parabasalia</taxon>
        <taxon>Tritrichomonadida</taxon>
        <taxon>Tritrichomonadidae</taxon>
        <taxon>Tritrichomonas</taxon>
    </lineage>
</organism>
<reference evidence="4 5" key="1">
    <citation type="submission" date="2024-04" db="EMBL/GenBank/DDBJ databases">
        <title>Tritrichomonas musculus Genome.</title>
        <authorList>
            <person name="Alves-Ferreira E."/>
            <person name="Grigg M."/>
            <person name="Lorenzi H."/>
            <person name="Galac M."/>
        </authorList>
    </citation>
    <scope>NUCLEOTIDE SEQUENCE [LARGE SCALE GENOMIC DNA]</scope>
    <source>
        <strain evidence="4 5">EAF2021</strain>
    </source>
</reference>
<accession>A0ABR2H4S7</accession>
<feature type="repeat" description="ANK" evidence="3">
    <location>
        <begin position="116"/>
        <end position="148"/>
    </location>
</feature>
<dbReference type="Pfam" id="PF00023">
    <property type="entry name" value="Ank"/>
    <property type="match status" value="1"/>
</dbReference>
<keyword evidence="1" id="KW-0677">Repeat</keyword>
<comment type="caution">
    <text evidence="4">The sequence shown here is derived from an EMBL/GenBank/DDBJ whole genome shotgun (WGS) entry which is preliminary data.</text>
</comment>
<dbReference type="EMBL" id="JAPFFF010000042">
    <property type="protein sequence ID" value="KAK8841166.1"/>
    <property type="molecule type" value="Genomic_DNA"/>
</dbReference>
<evidence type="ECO:0000256" key="3">
    <source>
        <dbReference type="PROSITE-ProRule" id="PRU00023"/>
    </source>
</evidence>
<name>A0ABR2H4S7_9EUKA</name>
<evidence type="ECO:0000256" key="1">
    <source>
        <dbReference type="ARBA" id="ARBA00022737"/>
    </source>
</evidence>
<keyword evidence="2 3" id="KW-0040">ANK repeat</keyword>
<keyword evidence="5" id="KW-1185">Reference proteome</keyword>
<feature type="repeat" description="ANK" evidence="3">
    <location>
        <begin position="83"/>
        <end position="115"/>
    </location>
</feature>
<dbReference type="PROSITE" id="PS50297">
    <property type="entry name" value="ANK_REP_REGION"/>
    <property type="match status" value="2"/>
</dbReference>
<protein>
    <recommendedName>
        <fullName evidence="6">Ankyrin repeat protein</fullName>
    </recommendedName>
</protein>
<dbReference type="InterPro" id="IPR002110">
    <property type="entry name" value="Ankyrin_rpt"/>
</dbReference>
<dbReference type="PANTHER" id="PTHR24198:SF194">
    <property type="entry name" value="INVERSIN-A"/>
    <property type="match status" value="1"/>
</dbReference>
<proteinExistence type="predicted"/>
<dbReference type="Proteomes" id="UP001470230">
    <property type="component" value="Unassembled WGS sequence"/>
</dbReference>
<evidence type="ECO:0008006" key="6">
    <source>
        <dbReference type="Google" id="ProtNLM"/>
    </source>
</evidence>
<gene>
    <name evidence="4" type="ORF">M9Y10_027366</name>
</gene>
<evidence type="ECO:0000313" key="5">
    <source>
        <dbReference type="Proteomes" id="UP001470230"/>
    </source>
</evidence>
<dbReference type="Pfam" id="PF12796">
    <property type="entry name" value="Ank_2"/>
    <property type="match status" value="1"/>
</dbReference>
<dbReference type="PANTHER" id="PTHR24198">
    <property type="entry name" value="ANKYRIN REPEAT AND PROTEIN KINASE DOMAIN-CONTAINING PROTEIN"/>
    <property type="match status" value="1"/>
</dbReference>
<evidence type="ECO:0000313" key="4">
    <source>
        <dbReference type="EMBL" id="KAK8841166.1"/>
    </source>
</evidence>
<evidence type="ECO:0000256" key="2">
    <source>
        <dbReference type="ARBA" id="ARBA00023043"/>
    </source>
</evidence>
<dbReference type="InterPro" id="IPR036770">
    <property type="entry name" value="Ankyrin_rpt-contain_sf"/>
</dbReference>
<dbReference type="SUPFAM" id="SSF48403">
    <property type="entry name" value="Ankyrin repeat"/>
    <property type="match status" value="1"/>
</dbReference>
<sequence>MDSSSQAQALTYLLQNSDFAGLSSRPDLIPLFNTQITGIFKNDKISITNPYPIQLAVLTNDQAIVNLLLSSRADPNLYDRNTNTPPALHIAVLLNQIPVIQMLFSAGANIEIYNQQNLTPLHAALLYSDISTFQALLVLGANVNATNPSGETVLQVATSHQKAAHVQLILSMAQVPMYQQQQQAYADKEQFNALQNRVTNLEMVLSRVLNELPGNYNENCGMCHMCHTKEGNVICPVCHQPFCHYDWLNHVMIGCQNVQ</sequence>
<dbReference type="Gene3D" id="1.25.40.20">
    <property type="entry name" value="Ankyrin repeat-containing domain"/>
    <property type="match status" value="1"/>
</dbReference>
<dbReference type="PROSITE" id="PS50088">
    <property type="entry name" value="ANK_REPEAT"/>
    <property type="match status" value="3"/>
</dbReference>
<feature type="repeat" description="ANK" evidence="3">
    <location>
        <begin position="48"/>
        <end position="80"/>
    </location>
</feature>
<dbReference type="SMART" id="SM00248">
    <property type="entry name" value="ANK"/>
    <property type="match status" value="4"/>
</dbReference>